<dbReference type="EMBL" id="CM004391">
    <property type="protein sequence ID" value="OAY49189.1"/>
    <property type="molecule type" value="Genomic_DNA"/>
</dbReference>
<dbReference type="GO" id="GO:0009742">
    <property type="term" value="P:brassinosteroid mediated signaling pathway"/>
    <property type="evidence" value="ECO:0007669"/>
    <property type="project" value="InterPro"/>
</dbReference>
<protein>
    <recommendedName>
        <fullName evidence="3">Protein kinase domain-containing protein</fullName>
    </recommendedName>
</protein>
<dbReference type="GO" id="GO:0012505">
    <property type="term" value="C:endomembrane system"/>
    <property type="evidence" value="ECO:0007669"/>
    <property type="project" value="UniProtKB-SubCell"/>
</dbReference>
<evidence type="ECO:0008006" key="3">
    <source>
        <dbReference type="Google" id="ProtNLM"/>
    </source>
</evidence>
<dbReference type="Gramene" id="Manes.05G036301.1.v8.1">
    <property type="protein sequence ID" value="Manes.05G036301.1.v8.1.CDS"/>
    <property type="gene ID" value="Manes.05G036301.v8.1"/>
</dbReference>
<dbReference type="InterPro" id="IPR045845">
    <property type="entry name" value="BSK"/>
</dbReference>
<name>A0A2C9VVF7_MANES</name>
<keyword evidence="2" id="KW-1185">Reference proteome</keyword>
<evidence type="ECO:0000313" key="2">
    <source>
        <dbReference type="Proteomes" id="UP000091857"/>
    </source>
</evidence>
<gene>
    <name evidence="1" type="ORF">MANES_05G036301v8</name>
</gene>
<dbReference type="OrthoDB" id="1905385at2759"/>
<proteinExistence type="predicted"/>
<accession>A0A2C9VVF7</accession>
<dbReference type="PANTHER" id="PTHR45863:SF47">
    <property type="entry name" value="SERINE_THREONINE-PROTEIN KINASE BSK3"/>
    <property type="match status" value="1"/>
</dbReference>
<sequence>MGSKCCKLTSCCWDSQFKAAAVVEVPDAVGNENKRKVDYLPAFGDFAFEQLKHATSGSPVQTIVSEHGEKAPDVVYKGKPENRRRIAVKRINRMAWPDARQFLVANFFYHY</sequence>
<reference evidence="2" key="1">
    <citation type="journal article" date="2016" name="Nat. Biotechnol.">
        <title>Sequencing wild and cultivated cassava and related species reveals extensive interspecific hybridization and genetic diversity.</title>
        <authorList>
            <person name="Bredeson J.V."/>
            <person name="Lyons J.B."/>
            <person name="Prochnik S.E."/>
            <person name="Wu G.A."/>
            <person name="Ha C.M."/>
            <person name="Edsinger-Gonzales E."/>
            <person name="Grimwood J."/>
            <person name="Schmutz J."/>
            <person name="Rabbi I.Y."/>
            <person name="Egesi C."/>
            <person name="Nauluvula P."/>
            <person name="Lebot V."/>
            <person name="Ndunguru J."/>
            <person name="Mkamilo G."/>
            <person name="Bart R.S."/>
            <person name="Setter T.L."/>
            <person name="Gleadow R.M."/>
            <person name="Kulakow P."/>
            <person name="Ferguson M.E."/>
            <person name="Rounsley S."/>
            <person name="Rokhsar D.S."/>
        </authorList>
    </citation>
    <scope>NUCLEOTIDE SEQUENCE [LARGE SCALE GENOMIC DNA]</scope>
    <source>
        <strain evidence="2">cv. AM560-2</strain>
    </source>
</reference>
<dbReference type="AlphaFoldDB" id="A0A2C9VVF7"/>
<dbReference type="PANTHER" id="PTHR45863">
    <property type="entry name" value="SERINE/THREONINE-PROTEIN KINASE BSK5"/>
    <property type="match status" value="1"/>
</dbReference>
<evidence type="ECO:0000313" key="1">
    <source>
        <dbReference type="EMBL" id="OAY49189.1"/>
    </source>
</evidence>
<dbReference type="GO" id="GO:0005524">
    <property type="term" value="F:ATP binding"/>
    <property type="evidence" value="ECO:0007669"/>
    <property type="project" value="UniProtKB-KW"/>
</dbReference>
<dbReference type="GO" id="GO:0004672">
    <property type="term" value="F:protein kinase activity"/>
    <property type="evidence" value="ECO:0007669"/>
    <property type="project" value="InterPro"/>
</dbReference>
<comment type="caution">
    <text evidence="1">The sequence shown here is derived from an EMBL/GenBank/DDBJ whole genome shotgun (WGS) entry which is preliminary data.</text>
</comment>
<dbReference type="Proteomes" id="UP000091857">
    <property type="component" value="Chromosome 5"/>
</dbReference>
<organism evidence="1 2">
    <name type="scientific">Manihot esculenta</name>
    <name type="common">Cassava</name>
    <name type="synonym">Jatropha manihot</name>
    <dbReference type="NCBI Taxonomy" id="3983"/>
    <lineage>
        <taxon>Eukaryota</taxon>
        <taxon>Viridiplantae</taxon>
        <taxon>Streptophyta</taxon>
        <taxon>Embryophyta</taxon>
        <taxon>Tracheophyta</taxon>
        <taxon>Spermatophyta</taxon>
        <taxon>Magnoliopsida</taxon>
        <taxon>eudicotyledons</taxon>
        <taxon>Gunneridae</taxon>
        <taxon>Pentapetalae</taxon>
        <taxon>rosids</taxon>
        <taxon>fabids</taxon>
        <taxon>Malpighiales</taxon>
        <taxon>Euphorbiaceae</taxon>
        <taxon>Crotonoideae</taxon>
        <taxon>Manihoteae</taxon>
        <taxon>Manihot</taxon>
    </lineage>
</organism>
<dbReference type="Gene3D" id="3.30.200.20">
    <property type="entry name" value="Phosphorylase Kinase, domain 1"/>
    <property type="match status" value="1"/>
</dbReference>